<dbReference type="InterPro" id="IPR017938">
    <property type="entry name" value="Riboflavin_synthase-like_b-brl"/>
</dbReference>
<dbReference type="PROSITE" id="PS51384">
    <property type="entry name" value="FAD_FR"/>
    <property type="match status" value="1"/>
</dbReference>
<dbReference type="HOGENOM" id="CLU_040923_4_0_5"/>
<name>F9Y528_KETVW</name>
<protein>
    <submittedName>
        <fullName evidence="3">Siderophore-interacting protein</fullName>
    </submittedName>
</protein>
<dbReference type="KEGG" id="kvl:KVU_0821"/>
<evidence type="ECO:0000259" key="2">
    <source>
        <dbReference type="PROSITE" id="PS51384"/>
    </source>
</evidence>
<evidence type="ECO:0000313" key="3">
    <source>
        <dbReference type="EMBL" id="AEM40660.1"/>
    </source>
</evidence>
<feature type="domain" description="FAD-binding FR-type" evidence="2">
    <location>
        <begin position="13"/>
        <end position="118"/>
    </location>
</feature>
<dbReference type="OrthoDB" id="9814826at2"/>
<evidence type="ECO:0000256" key="1">
    <source>
        <dbReference type="ARBA" id="ARBA00035644"/>
    </source>
</evidence>
<comment type="similarity">
    <text evidence="1">Belongs to the SIP oxidoreductase family.</text>
</comment>
<dbReference type="PANTHER" id="PTHR30157">
    <property type="entry name" value="FERRIC REDUCTASE, NADPH-DEPENDENT"/>
    <property type="match status" value="1"/>
</dbReference>
<dbReference type="Pfam" id="PF04954">
    <property type="entry name" value="SIP"/>
    <property type="match status" value="1"/>
</dbReference>
<proteinExistence type="inferred from homology"/>
<sequence>MEDQIIIRHRFDIRRRTLVVAQKAYLTPQMIRFTLTSDELDGFQSPSPDDHIKLIFPDAGTDETVMREYTPRAFDADAGQMVLDFAVHDAGPATQWAIDAEVGDTLMIAGPRGSAQIAPIFDWYLLIGDETALPAMGRWLEEMDDDVLAISLGLVTDAAEEQVFTSAADLEAIWLHRADPTDPAVALAAAADIDLPDEGRGFIWIAAEAQVARALRDHFAARGHPRPQMKAAGYWTRGLADTSEKSMD</sequence>
<reference evidence="3 4" key="1">
    <citation type="journal article" date="2011" name="J. Bacteriol.">
        <title>Complete genome sequence of the industrial strain Ketogulonicigenium vulgare WSH-001.</title>
        <authorList>
            <person name="Liu L."/>
            <person name="Li Y."/>
            <person name="Zhang J."/>
            <person name="Zhou Z."/>
            <person name="Liu J."/>
            <person name="Li X."/>
            <person name="Zhou J."/>
            <person name="Du G."/>
            <person name="Wang L."/>
            <person name="Chen J."/>
        </authorList>
    </citation>
    <scope>NUCLEOTIDE SEQUENCE [LARGE SCALE GENOMIC DNA]</scope>
    <source>
        <strain evidence="3 4">WSH-001</strain>
    </source>
</reference>
<dbReference type="eggNOG" id="COG2375">
    <property type="taxonomic scope" value="Bacteria"/>
</dbReference>
<dbReference type="Pfam" id="PF08021">
    <property type="entry name" value="FAD_binding_9"/>
    <property type="match status" value="1"/>
</dbReference>
<accession>F9Y528</accession>
<dbReference type="InterPro" id="IPR017927">
    <property type="entry name" value="FAD-bd_FR_type"/>
</dbReference>
<dbReference type="Gene3D" id="2.40.30.10">
    <property type="entry name" value="Translation factors"/>
    <property type="match status" value="1"/>
</dbReference>
<dbReference type="PANTHER" id="PTHR30157:SF0">
    <property type="entry name" value="NADPH-DEPENDENT FERRIC-CHELATE REDUCTASE"/>
    <property type="match status" value="1"/>
</dbReference>
<dbReference type="InterPro" id="IPR039261">
    <property type="entry name" value="FNR_nucleotide-bd"/>
</dbReference>
<dbReference type="GO" id="GO:0016491">
    <property type="term" value="F:oxidoreductase activity"/>
    <property type="evidence" value="ECO:0007669"/>
    <property type="project" value="InterPro"/>
</dbReference>
<dbReference type="AlphaFoldDB" id="F9Y528"/>
<dbReference type="EMBL" id="CP002018">
    <property type="protein sequence ID" value="AEM40660.1"/>
    <property type="molecule type" value="Genomic_DNA"/>
</dbReference>
<dbReference type="Gene3D" id="3.40.50.80">
    <property type="entry name" value="Nucleotide-binding domain of ferredoxin-NADP reductase (FNR) module"/>
    <property type="match status" value="1"/>
</dbReference>
<dbReference type="Proteomes" id="UP000000692">
    <property type="component" value="Chromosome"/>
</dbReference>
<dbReference type="SUPFAM" id="SSF63380">
    <property type="entry name" value="Riboflavin synthase domain-like"/>
    <property type="match status" value="1"/>
</dbReference>
<dbReference type="InterPro" id="IPR007037">
    <property type="entry name" value="SIP_rossman_dom"/>
</dbReference>
<organism evidence="3 4">
    <name type="scientific">Ketogulonicigenium vulgare (strain WSH-001)</name>
    <dbReference type="NCBI Taxonomy" id="759362"/>
    <lineage>
        <taxon>Bacteria</taxon>
        <taxon>Pseudomonadati</taxon>
        <taxon>Pseudomonadota</taxon>
        <taxon>Alphaproteobacteria</taxon>
        <taxon>Rhodobacterales</taxon>
        <taxon>Roseobacteraceae</taxon>
        <taxon>Ketogulonicigenium</taxon>
    </lineage>
</organism>
<gene>
    <name evidence="3" type="ordered locus">KVU_0821</name>
</gene>
<keyword evidence="4" id="KW-1185">Reference proteome</keyword>
<dbReference type="RefSeq" id="WP_013384112.1">
    <property type="nucleotide sequence ID" value="NC_017384.1"/>
</dbReference>
<dbReference type="InterPro" id="IPR013113">
    <property type="entry name" value="SIP_FAD-bd"/>
</dbReference>
<dbReference type="CDD" id="cd06193">
    <property type="entry name" value="siderophore_interacting"/>
    <property type="match status" value="1"/>
</dbReference>
<dbReference type="PATRIC" id="fig|759362.5.peg.849"/>
<dbReference type="InterPro" id="IPR039374">
    <property type="entry name" value="SIP_fam"/>
</dbReference>
<evidence type="ECO:0000313" key="4">
    <source>
        <dbReference type="Proteomes" id="UP000000692"/>
    </source>
</evidence>